<dbReference type="PIRSF" id="PIRSF028704">
    <property type="entry name" value="UPC028704"/>
    <property type="match status" value="1"/>
</dbReference>
<feature type="transmembrane region" description="Helical" evidence="1">
    <location>
        <begin position="227"/>
        <end position="245"/>
    </location>
</feature>
<evidence type="ECO:0000256" key="1">
    <source>
        <dbReference type="SAM" id="Phobius"/>
    </source>
</evidence>
<proteinExistence type="predicted"/>
<keyword evidence="3" id="KW-1185">Reference proteome</keyword>
<feature type="transmembrane region" description="Helical" evidence="1">
    <location>
        <begin position="36"/>
        <end position="55"/>
    </location>
</feature>
<gene>
    <name evidence="2" type="ORF">P8627_16720</name>
</gene>
<keyword evidence="1" id="KW-1133">Transmembrane helix</keyword>
<reference evidence="2 3" key="1">
    <citation type="submission" date="2023-04" db="EMBL/GenBank/DDBJ databases">
        <title>Jannaschia ovalis sp. nov., a marine bacterium isolated from sea tidal flat.</title>
        <authorList>
            <person name="Kwon D.Y."/>
            <person name="Kim J.-J."/>
        </authorList>
    </citation>
    <scope>NUCLEOTIDE SEQUENCE [LARGE SCALE GENOMIC DNA]</scope>
    <source>
        <strain evidence="2 3">GRR-S6-38</strain>
    </source>
</reference>
<sequence>MATTTPSRAYQSAPRATTATAGAAIRDLRLDVFRGLAMFIILLAHTPGNAWTLWIPARWGFSDATEIFVFCSGMASAIAFGRSFDRMGWRLGTARVGFRVWQIYWAHICMFLAIATMLAAIDAAAWNPSETYIGTLNLWKFFADPAPQLIGLLTLTYVPNYFDILPMYMAVLVMMPAMVALARVSLPLTFALSLTIWVFAQGALLDTLGLGHLHLAFPAEPWSDRAWFFNPFGWQLVFFTGFAFMRGWIPAPPVRPWLIGLALAVVLVSMVLSSIGFRLFQTDLVKGAYVALTGCAETGFGACNPVLDWRQAHRDWFDKSDFAILHYVHFLALAYLAWSAAGAGGARLVAAGQGAVARLWNGLIRLITKVGQQSLAVFVFSMVLARVNGIVLDLIGRNAGTWALVNLTGFALLIACAYTAGWFKSQPWRAKR</sequence>
<feature type="transmembrane region" description="Helical" evidence="1">
    <location>
        <begin position="375"/>
        <end position="396"/>
    </location>
</feature>
<dbReference type="RefSeq" id="WP_279965383.1">
    <property type="nucleotide sequence ID" value="NZ_CP122537.1"/>
</dbReference>
<feature type="transmembrane region" description="Helical" evidence="1">
    <location>
        <begin position="190"/>
        <end position="215"/>
    </location>
</feature>
<feature type="transmembrane region" description="Helical" evidence="1">
    <location>
        <begin position="104"/>
        <end position="126"/>
    </location>
</feature>
<dbReference type="EMBL" id="CP122537">
    <property type="protein sequence ID" value="WGH78632.1"/>
    <property type="molecule type" value="Genomic_DNA"/>
</dbReference>
<dbReference type="PANTHER" id="PTHR38592:SF3">
    <property type="entry name" value="BLL4819 PROTEIN"/>
    <property type="match status" value="1"/>
</dbReference>
<feature type="transmembrane region" description="Helical" evidence="1">
    <location>
        <begin position="402"/>
        <end position="423"/>
    </location>
</feature>
<evidence type="ECO:0000313" key="2">
    <source>
        <dbReference type="EMBL" id="WGH78632.1"/>
    </source>
</evidence>
<feature type="transmembrane region" description="Helical" evidence="1">
    <location>
        <begin position="67"/>
        <end position="84"/>
    </location>
</feature>
<dbReference type="Proteomes" id="UP001243420">
    <property type="component" value="Chromosome"/>
</dbReference>
<keyword evidence="1" id="KW-0472">Membrane</keyword>
<protein>
    <submittedName>
        <fullName evidence="2">OpgC domain-containing protein</fullName>
    </submittedName>
</protein>
<evidence type="ECO:0000313" key="3">
    <source>
        <dbReference type="Proteomes" id="UP001243420"/>
    </source>
</evidence>
<accession>A0ABY8LDF3</accession>
<dbReference type="InterPro" id="IPR014550">
    <property type="entry name" value="UCP028704_OpgC"/>
</dbReference>
<organism evidence="2 3">
    <name type="scientific">Jannaschia ovalis</name>
    <dbReference type="NCBI Taxonomy" id="3038773"/>
    <lineage>
        <taxon>Bacteria</taxon>
        <taxon>Pseudomonadati</taxon>
        <taxon>Pseudomonadota</taxon>
        <taxon>Alphaproteobacteria</taxon>
        <taxon>Rhodobacterales</taxon>
        <taxon>Roseobacteraceae</taxon>
        <taxon>Jannaschia</taxon>
    </lineage>
</organism>
<keyword evidence="1" id="KW-0812">Transmembrane</keyword>
<dbReference type="Pfam" id="PF10129">
    <property type="entry name" value="OpgC_C"/>
    <property type="match status" value="1"/>
</dbReference>
<dbReference type="PANTHER" id="PTHR38592">
    <property type="entry name" value="BLL4819 PROTEIN"/>
    <property type="match status" value="1"/>
</dbReference>
<name>A0ABY8LDF3_9RHOB</name>
<feature type="transmembrane region" description="Helical" evidence="1">
    <location>
        <begin position="327"/>
        <end position="350"/>
    </location>
</feature>
<feature type="transmembrane region" description="Helical" evidence="1">
    <location>
        <begin position="257"/>
        <end position="280"/>
    </location>
</feature>